<feature type="transmembrane region" description="Helical" evidence="7">
    <location>
        <begin position="462"/>
        <end position="484"/>
    </location>
</feature>
<keyword evidence="4 7" id="KW-1133">Transmembrane helix</keyword>
<organism evidence="9 10">
    <name type="scientific">Perkinsus olseni</name>
    <name type="common">Perkinsus atlanticus</name>
    <dbReference type="NCBI Taxonomy" id="32597"/>
    <lineage>
        <taxon>Eukaryota</taxon>
        <taxon>Sar</taxon>
        <taxon>Alveolata</taxon>
        <taxon>Perkinsozoa</taxon>
        <taxon>Perkinsea</taxon>
        <taxon>Perkinsida</taxon>
        <taxon>Perkinsidae</taxon>
        <taxon>Perkinsus</taxon>
    </lineage>
</organism>
<protein>
    <submittedName>
        <fullName evidence="9">Chloride Channel</fullName>
    </submittedName>
</protein>
<feature type="transmembrane region" description="Helical" evidence="7">
    <location>
        <begin position="389"/>
        <end position="413"/>
    </location>
</feature>
<dbReference type="InterPro" id="IPR001807">
    <property type="entry name" value="ClC"/>
</dbReference>
<reference evidence="9 10" key="1">
    <citation type="submission" date="2020-04" db="EMBL/GenBank/DDBJ databases">
        <title>Perkinsus olseni comparative genomics.</title>
        <authorList>
            <person name="Bogema D.R."/>
        </authorList>
    </citation>
    <scope>NUCLEOTIDE SEQUENCE [LARGE SCALE GENOMIC DNA]</scope>
    <source>
        <strain evidence="9">ATCC PRA-179</strain>
    </source>
</reference>
<dbReference type="AlphaFoldDB" id="A0A7J6L7W2"/>
<feature type="transmembrane region" description="Helical" evidence="7">
    <location>
        <begin position="234"/>
        <end position="252"/>
    </location>
</feature>
<feature type="region of interest" description="Disordered" evidence="6">
    <location>
        <begin position="108"/>
        <end position="161"/>
    </location>
</feature>
<feature type="transmembrane region" description="Helical" evidence="7">
    <location>
        <begin position="548"/>
        <end position="570"/>
    </location>
</feature>
<feature type="transmembrane region" description="Helical" evidence="7">
    <location>
        <begin position="639"/>
        <end position="659"/>
    </location>
</feature>
<comment type="subcellular location">
    <subcellularLocation>
        <location evidence="1">Membrane</location>
        <topology evidence="1">Multi-pass membrane protein</topology>
    </subcellularLocation>
</comment>
<feature type="transmembrane region" description="Helical" evidence="7">
    <location>
        <begin position="504"/>
        <end position="522"/>
    </location>
</feature>
<dbReference type="OrthoDB" id="44789at2759"/>
<keyword evidence="8" id="KW-0732">Signal</keyword>
<evidence type="ECO:0000256" key="1">
    <source>
        <dbReference type="ARBA" id="ARBA00004141"/>
    </source>
</evidence>
<keyword evidence="2 7" id="KW-0812">Transmembrane</keyword>
<feature type="transmembrane region" description="Helical" evidence="7">
    <location>
        <begin position="359"/>
        <end position="377"/>
    </location>
</feature>
<dbReference type="Pfam" id="PF00654">
    <property type="entry name" value="Voltage_CLC"/>
    <property type="match status" value="1"/>
</dbReference>
<sequence length="859" mass="95132">MAFAFVPWATGVASACVAVTSASREVSRAQEKMLYDTRRAAAGMTPYRPYRPARKPSIFSPQVSNMVLMRVYNQFFGHATGDYMYRLQWWRLYVVELQVGSRLCGPPSFPPMDRPTRAVARQSSLSSIESRRPNESPQPFFLLSRQGHGRTPTPRSFESHHENALENGASRDMELPLVEQKKNPRGTNYHRAFNIVDFYSSYDDVPDQPRVFLTSSRATAGTRKGFLKRLHTKFWVLLTVLAVLDAAVSYGMDVTQEWLKASRMKVACDSSRDGACKDFDTLDYPLSYIFYSVVMVVLAYSVCQLLSTEAIGSGIPQVKTILGGASLPGTLGPKTFVAKCVGLTLVQAGGLWVGKEGPYVHIASCLAYMLTSLPLFRSCRQSRTRWMQVLSAAVCCGVVSTFGCPFGALLFSIEVTASFFVVHHLWTSMVCVLCCTITIKLFQASNTIDLFQPINNLPAWDISWELINFALLGVVAGLTGGLFAWILTKMLEYTKRFKTTRKRQILFCAVSAALVAACDYYVPWLRNCDKFTINELFSAQGPLDWDRFLFFVLIIKLLGIAIAICLPLPAGVFAPTFLAGALLGRFYYLVTFTICDSTELFSFEKPANAYAIIGAAALSGGFTRTISTAVVVFELTNNLSLLVPVITAVLVAYTVNGALMPSFYDVMLIFRELPYTPALLRDDQYALSAKDMLDPVTPRKAACLRGTTMRELEEVARYYLQPPKDQMRHHSPVDPYVPVVQYQAGRPVLRGTAKALDLEMVTSESYEMGEDPEYTLVDWTALADLIDWSPLVVGPNTPAARLHFIFTMLGLEQVAVIDVDGLSEPPPTQASNSSLSGSFMPAHVNGASLLGIIDKDKFN</sequence>
<keyword evidence="5 7" id="KW-0472">Membrane</keyword>
<evidence type="ECO:0000256" key="8">
    <source>
        <dbReference type="SAM" id="SignalP"/>
    </source>
</evidence>
<dbReference type="SUPFAM" id="SSF81340">
    <property type="entry name" value="Clc chloride channel"/>
    <property type="match status" value="1"/>
</dbReference>
<accession>A0A7J6L7W2</accession>
<proteinExistence type="predicted"/>
<gene>
    <name evidence="9" type="primary">CLH-4_3</name>
    <name evidence="9" type="ORF">FOZ61_007667</name>
</gene>
<evidence type="ECO:0000256" key="6">
    <source>
        <dbReference type="SAM" id="MobiDB-lite"/>
    </source>
</evidence>
<dbReference type="Gene3D" id="1.10.3080.10">
    <property type="entry name" value="Clc chloride channel"/>
    <property type="match status" value="1"/>
</dbReference>
<dbReference type="Proteomes" id="UP000570595">
    <property type="component" value="Unassembled WGS sequence"/>
</dbReference>
<evidence type="ECO:0000313" key="9">
    <source>
        <dbReference type="EMBL" id="KAF4655271.1"/>
    </source>
</evidence>
<keyword evidence="3" id="KW-0677">Repeat</keyword>
<evidence type="ECO:0000256" key="4">
    <source>
        <dbReference type="ARBA" id="ARBA00022989"/>
    </source>
</evidence>
<dbReference type="InterPro" id="IPR014743">
    <property type="entry name" value="Cl-channel_core"/>
</dbReference>
<evidence type="ECO:0000256" key="2">
    <source>
        <dbReference type="ARBA" id="ARBA00022692"/>
    </source>
</evidence>
<feature type="signal peptide" evidence="8">
    <location>
        <begin position="1"/>
        <end position="22"/>
    </location>
</feature>
<feature type="transmembrane region" description="Helical" evidence="7">
    <location>
        <begin position="576"/>
        <end position="595"/>
    </location>
</feature>
<evidence type="ECO:0000256" key="7">
    <source>
        <dbReference type="SAM" id="Phobius"/>
    </source>
</evidence>
<dbReference type="PANTHER" id="PTHR45720:SF10">
    <property type="entry name" value="CHLORIDE CHANNEL PROTEIN 2"/>
    <property type="match status" value="1"/>
</dbReference>
<feature type="chain" id="PRO_5029852869" evidence="8">
    <location>
        <begin position="23"/>
        <end position="859"/>
    </location>
</feature>
<evidence type="ECO:0000256" key="5">
    <source>
        <dbReference type="ARBA" id="ARBA00023136"/>
    </source>
</evidence>
<comment type="caution">
    <text evidence="9">The sequence shown here is derived from an EMBL/GenBank/DDBJ whole genome shotgun (WGS) entry which is preliminary data.</text>
</comment>
<dbReference type="PRINTS" id="PR00762">
    <property type="entry name" value="CLCHANNEL"/>
</dbReference>
<evidence type="ECO:0000256" key="3">
    <source>
        <dbReference type="ARBA" id="ARBA00022737"/>
    </source>
</evidence>
<feature type="transmembrane region" description="Helical" evidence="7">
    <location>
        <begin position="288"/>
        <end position="307"/>
    </location>
</feature>
<dbReference type="InterPro" id="IPR050970">
    <property type="entry name" value="Cl_channel_volt-gated"/>
</dbReference>
<dbReference type="GO" id="GO:0016020">
    <property type="term" value="C:membrane"/>
    <property type="evidence" value="ECO:0007669"/>
    <property type="project" value="UniProtKB-SubCell"/>
</dbReference>
<dbReference type="EMBL" id="JABAHT010000476">
    <property type="protein sequence ID" value="KAF4655271.1"/>
    <property type="molecule type" value="Genomic_DNA"/>
</dbReference>
<dbReference type="GO" id="GO:0005247">
    <property type="term" value="F:voltage-gated chloride channel activity"/>
    <property type="evidence" value="ECO:0007669"/>
    <property type="project" value="TreeGrafter"/>
</dbReference>
<dbReference type="PANTHER" id="PTHR45720">
    <property type="entry name" value="CHLORIDE CHANNEL PROTEIN 2"/>
    <property type="match status" value="1"/>
</dbReference>
<feature type="transmembrane region" description="Helical" evidence="7">
    <location>
        <begin position="607"/>
        <end position="633"/>
    </location>
</feature>
<evidence type="ECO:0000313" key="10">
    <source>
        <dbReference type="Proteomes" id="UP000570595"/>
    </source>
</evidence>
<name>A0A7J6L7W2_PEROL</name>